<dbReference type="EMBL" id="SMOL01000458">
    <property type="protein sequence ID" value="KAB2613130.1"/>
    <property type="molecule type" value="Genomic_DNA"/>
</dbReference>
<dbReference type="PANTHER" id="PTHR11439:SF491">
    <property type="entry name" value="INTEGRASE CATALYTIC DOMAIN-CONTAINING PROTEIN"/>
    <property type="match status" value="1"/>
</dbReference>
<dbReference type="SUPFAM" id="SSF56672">
    <property type="entry name" value="DNA/RNA polymerases"/>
    <property type="match status" value="1"/>
</dbReference>
<name>A0A5N5GII9_9ROSA</name>
<feature type="compositionally biased region" description="Basic residues" evidence="1">
    <location>
        <begin position="181"/>
        <end position="198"/>
    </location>
</feature>
<proteinExistence type="predicted"/>
<sequence length="784" mass="90936">MWQCEVKDVLIQQGLLVVLEDMPMSMKKEEWQRLNAHACSTIRLCLGKAQKFGVMNISSAKELWDTLESKYLKKSAENRLYLKSKLYRFQYKEGTKMIDHLEEFNKMIAELLNLEKKIKDEDKALILMNSLLESYESFVTTWIYGRETINFDEISSAVMNHEVRNLDRQERNNYESLMVRGRSKERKSANRKKSKSRTRGNSSNRKFLDKDECAFCHEKGHWKQDCPKIKAKNKERKYEDSEANIVEAGDEDFVCALTAAESIDYVNQWVLDTGCTHITRTVYMGDDNPCSTQGIRSVMIKHHDGVVRELQGVARGALVIMKAPRRGLLYLLEGKTMEKQVAIVAEGDQEDTYSLWHMRTRMLSMRWSYQQIILKIQASRMMNKTGTTKKKDKTKKLWLMISKNSALPRGEEKEMLCFLPDSKIVLHELVELPKGRKVIGCKWVYAKKNGIDHASPVRFKARLVAKGYAQKEGVDYNEIFSLVMKHSSIRILLALVAQFDLELVQLDVKTAFLHGNLSEEIYIRQPEGYEEQGKKGLVCKLNKFDKFMKDQDYTRSHYDYCVYHKKLSEGTYVYLLIYVDDMLIAFSDITEITKLKAQMQKEFEMKDLVGIVSRFMHNPGKLHWDAAKWILRYLQGTRNTGICFEQDDGEIDKFSIGYADSDFASDLDKRRSTTGQSAIYLAKYQVHHARTKHIDVQYHFVREIIAEGEIRVKKIATTDNPADMLTKVVDVSNNFILTAGFVTNDKSEFLYISYPFSMSGIYPMLSINMHQSFMVREKNELPLN</sequence>
<dbReference type="GO" id="GO:0008270">
    <property type="term" value="F:zinc ion binding"/>
    <property type="evidence" value="ECO:0007669"/>
    <property type="project" value="InterPro"/>
</dbReference>
<dbReference type="SUPFAM" id="SSF57756">
    <property type="entry name" value="Retrovirus zinc finger-like domains"/>
    <property type="match status" value="1"/>
</dbReference>
<reference evidence="3 4" key="3">
    <citation type="submission" date="2019-11" db="EMBL/GenBank/DDBJ databases">
        <title>A de novo genome assembly of a pear dwarfing rootstock.</title>
        <authorList>
            <person name="Wang F."/>
            <person name="Wang J."/>
            <person name="Li S."/>
            <person name="Zhang Y."/>
            <person name="Fang M."/>
            <person name="Ma L."/>
            <person name="Zhao Y."/>
            <person name="Jiang S."/>
        </authorList>
    </citation>
    <scope>NUCLEOTIDE SEQUENCE [LARGE SCALE GENOMIC DNA]</scope>
    <source>
        <strain evidence="3">S2</strain>
        <tissue evidence="3">Leaf</tissue>
    </source>
</reference>
<dbReference type="InterPro" id="IPR043502">
    <property type="entry name" value="DNA/RNA_pol_sf"/>
</dbReference>
<dbReference type="InterPro" id="IPR036875">
    <property type="entry name" value="Znf_CCHC_sf"/>
</dbReference>
<keyword evidence="4" id="KW-1185">Reference proteome</keyword>
<feature type="domain" description="Reverse transcriptase Ty1/copia-type" evidence="2">
    <location>
        <begin position="427"/>
        <end position="615"/>
    </location>
</feature>
<organism evidence="3 4">
    <name type="scientific">Pyrus ussuriensis x Pyrus communis</name>
    <dbReference type="NCBI Taxonomy" id="2448454"/>
    <lineage>
        <taxon>Eukaryota</taxon>
        <taxon>Viridiplantae</taxon>
        <taxon>Streptophyta</taxon>
        <taxon>Embryophyta</taxon>
        <taxon>Tracheophyta</taxon>
        <taxon>Spermatophyta</taxon>
        <taxon>Magnoliopsida</taxon>
        <taxon>eudicotyledons</taxon>
        <taxon>Gunneridae</taxon>
        <taxon>Pentapetalae</taxon>
        <taxon>rosids</taxon>
        <taxon>fabids</taxon>
        <taxon>Rosales</taxon>
        <taxon>Rosaceae</taxon>
        <taxon>Amygdaloideae</taxon>
        <taxon>Maleae</taxon>
        <taxon>Pyrus</taxon>
    </lineage>
</organism>
<dbReference type="PANTHER" id="PTHR11439">
    <property type="entry name" value="GAG-POL-RELATED RETROTRANSPOSON"/>
    <property type="match status" value="1"/>
</dbReference>
<evidence type="ECO:0000313" key="4">
    <source>
        <dbReference type="Proteomes" id="UP000327157"/>
    </source>
</evidence>
<dbReference type="Gene3D" id="4.10.60.10">
    <property type="entry name" value="Zinc finger, CCHC-type"/>
    <property type="match status" value="1"/>
</dbReference>
<gene>
    <name evidence="3" type="ORF">D8674_035446</name>
</gene>
<dbReference type="InterPro" id="IPR013103">
    <property type="entry name" value="RVT_2"/>
</dbReference>
<evidence type="ECO:0000259" key="2">
    <source>
        <dbReference type="Pfam" id="PF07727"/>
    </source>
</evidence>
<dbReference type="GO" id="GO:0003676">
    <property type="term" value="F:nucleic acid binding"/>
    <property type="evidence" value="ECO:0007669"/>
    <property type="project" value="InterPro"/>
</dbReference>
<reference evidence="3 4" key="1">
    <citation type="submission" date="2019-09" db="EMBL/GenBank/DDBJ databases">
        <authorList>
            <person name="Ou C."/>
        </authorList>
    </citation>
    <scope>NUCLEOTIDE SEQUENCE [LARGE SCALE GENOMIC DNA]</scope>
    <source>
        <strain evidence="3">S2</strain>
        <tissue evidence="3">Leaf</tissue>
    </source>
</reference>
<evidence type="ECO:0000313" key="3">
    <source>
        <dbReference type="EMBL" id="KAB2613130.1"/>
    </source>
</evidence>
<dbReference type="OrthoDB" id="8042871at2759"/>
<comment type="caution">
    <text evidence="3">The sequence shown here is derived from an EMBL/GenBank/DDBJ whole genome shotgun (WGS) entry which is preliminary data.</text>
</comment>
<feature type="region of interest" description="Disordered" evidence="1">
    <location>
        <begin position="174"/>
        <end position="205"/>
    </location>
</feature>
<reference evidence="4" key="2">
    <citation type="submission" date="2019-10" db="EMBL/GenBank/DDBJ databases">
        <title>A de novo genome assembly of a pear dwarfing rootstock.</title>
        <authorList>
            <person name="Wang F."/>
            <person name="Wang J."/>
            <person name="Li S."/>
            <person name="Zhang Y."/>
            <person name="Fang M."/>
            <person name="Ma L."/>
            <person name="Zhao Y."/>
            <person name="Jiang S."/>
        </authorList>
    </citation>
    <scope>NUCLEOTIDE SEQUENCE [LARGE SCALE GENOMIC DNA]</scope>
</reference>
<dbReference type="Pfam" id="PF07727">
    <property type="entry name" value="RVT_2"/>
    <property type="match status" value="1"/>
</dbReference>
<dbReference type="CDD" id="cd09272">
    <property type="entry name" value="RNase_HI_RT_Ty1"/>
    <property type="match status" value="1"/>
</dbReference>
<dbReference type="Pfam" id="PF14223">
    <property type="entry name" value="Retrotran_gag_2"/>
    <property type="match status" value="1"/>
</dbReference>
<evidence type="ECO:0000256" key="1">
    <source>
        <dbReference type="SAM" id="MobiDB-lite"/>
    </source>
</evidence>
<accession>A0A5N5GII9</accession>
<protein>
    <submittedName>
        <fullName evidence="3">Retrotransposon protein</fullName>
    </submittedName>
</protein>
<dbReference type="Proteomes" id="UP000327157">
    <property type="component" value="Chromosome 9"/>
</dbReference>
<dbReference type="AlphaFoldDB" id="A0A5N5GII9"/>